<evidence type="ECO:0000313" key="2">
    <source>
        <dbReference type="EMBL" id="GHB09004.1"/>
    </source>
</evidence>
<accession>A0A918T9P0</accession>
<proteinExistence type="predicted"/>
<evidence type="ECO:0000313" key="3">
    <source>
        <dbReference type="Proteomes" id="UP000644020"/>
    </source>
</evidence>
<protein>
    <submittedName>
        <fullName evidence="2">Uncharacterized protein</fullName>
    </submittedName>
</protein>
<sequence length="53" mass="5257">MSAIAATALDIRHGITTAVIVNAAIVLTGTLTTALYLRTRTPGTAAPSGSSTS</sequence>
<gene>
    <name evidence="2" type="ORF">GCM10010305_59900</name>
</gene>
<evidence type="ECO:0000256" key="1">
    <source>
        <dbReference type="SAM" id="Phobius"/>
    </source>
</evidence>
<organism evidence="2 3">
    <name type="scientific">Streptomyces termitum</name>
    <dbReference type="NCBI Taxonomy" id="67368"/>
    <lineage>
        <taxon>Bacteria</taxon>
        <taxon>Bacillati</taxon>
        <taxon>Actinomycetota</taxon>
        <taxon>Actinomycetes</taxon>
        <taxon>Kitasatosporales</taxon>
        <taxon>Streptomycetaceae</taxon>
        <taxon>Streptomyces</taxon>
    </lineage>
</organism>
<keyword evidence="1" id="KW-1133">Transmembrane helix</keyword>
<dbReference type="AlphaFoldDB" id="A0A918T9P0"/>
<feature type="transmembrane region" description="Helical" evidence="1">
    <location>
        <begin position="15"/>
        <end position="37"/>
    </location>
</feature>
<name>A0A918T9P0_9ACTN</name>
<keyword evidence="3" id="KW-1185">Reference proteome</keyword>
<keyword evidence="1" id="KW-0812">Transmembrane</keyword>
<reference evidence="2" key="1">
    <citation type="journal article" date="2014" name="Int. J. Syst. Evol. Microbiol.">
        <title>Complete genome sequence of Corynebacterium casei LMG S-19264T (=DSM 44701T), isolated from a smear-ripened cheese.</title>
        <authorList>
            <consortium name="US DOE Joint Genome Institute (JGI-PGF)"/>
            <person name="Walter F."/>
            <person name="Albersmeier A."/>
            <person name="Kalinowski J."/>
            <person name="Ruckert C."/>
        </authorList>
    </citation>
    <scope>NUCLEOTIDE SEQUENCE</scope>
    <source>
        <strain evidence="2">JCM 4518</strain>
    </source>
</reference>
<dbReference type="EMBL" id="BMUL01000025">
    <property type="protein sequence ID" value="GHB09004.1"/>
    <property type="molecule type" value="Genomic_DNA"/>
</dbReference>
<dbReference type="RefSeq" id="WP_189983141.1">
    <property type="nucleotide sequence ID" value="NZ_BMUL01000025.1"/>
</dbReference>
<reference evidence="2" key="2">
    <citation type="submission" date="2020-09" db="EMBL/GenBank/DDBJ databases">
        <authorList>
            <person name="Sun Q."/>
            <person name="Ohkuma M."/>
        </authorList>
    </citation>
    <scope>NUCLEOTIDE SEQUENCE</scope>
    <source>
        <strain evidence="2">JCM 4518</strain>
    </source>
</reference>
<dbReference type="Proteomes" id="UP000644020">
    <property type="component" value="Unassembled WGS sequence"/>
</dbReference>
<comment type="caution">
    <text evidence="2">The sequence shown here is derived from an EMBL/GenBank/DDBJ whole genome shotgun (WGS) entry which is preliminary data.</text>
</comment>
<keyword evidence="1" id="KW-0472">Membrane</keyword>